<reference evidence="1" key="2">
    <citation type="journal article" date="2023" name="Science">
        <title>Genomic signatures of disease resistance in endangered staghorn corals.</title>
        <authorList>
            <person name="Vollmer S.V."/>
            <person name="Selwyn J.D."/>
            <person name="Despard B.A."/>
            <person name="Roesel C.L."/>
        </authorList>
    </citation>
    <scope>NUCLEOTIDE SEQUENCE</scope>
    <source>
        <strain evidence="1">K2</strain>
    </source>
</reference>
<proteinExistence type="predicted"/>
<name>A0AAD9Q342_ACRCE</name>
<dbReference type="AlphaFoldDB" id="A0AAD9Q342"/>
<protein>
    <submittedName>
        <fullName evidence="1">Uncharacterized protein</fullName>
    </submittedName>
</protein>
<accession>A0AAD9Q342</accession>
<gene>
    <name evidence="1" type="ORF">P5673_024816</name>
</gene>
<keyword evidence="2" id="KW-1185">Reference proteome</keyword>
<evidence type="ECO:0000313" key="2">
    <source>
        <dbReference type="Proteomes" id="UP001249851"/>
    </source>
</evidence>
<evidence type="ECO:0000313" key="1">
    <source>
        <dbReference type="EMBL" id="KAK2553829.1"/>
    </source>
</evidence>
<reference evidence="1" key="1">
    <citation type="journal article" date="2023" name="G3 (Bethesda)">
        <title>Whole genome assembly and annotation of the endangered Caribbean coral Acropora cervicornis.</title>
        <authorList>
            <person name="Selwyn J.D."/>
            <person name="Vollmer S.V."/>
        </authorList>
    </citation>
    <scope>NUCLEOTIDE SEQUENCE</scope>
    <source>
        <strain evidence="1">K2</strain>
    </source>
</reference>
<sequence length="67" mass="7332">MGPDSRCCALLPRPSIILAASLKGNFTLTNHSVWLMETSLSSSRDAADLRASRLYDVRPPPDGEFAR</sequence>
<comment type="caution">
    <text evidence="1">The sequence shown here is derived from an EMBL/GenBank/DDBJ whole genome shotgun (WGS) entry which is preliminary data.</text>
</comment>
<dbReference type="Proteomes" id="UP001249851">
    <property type="component" value="Unassembled WGS sequence"/>
</dbReference>
<organism evidence="1 2">
    <name type="scientific">Acropora cervicornis</name>
    <name type="common">Staghorn coral</name>
    <dbReference type="NCBI Taxonomy" id="6130"/>
    <lineage>
        <taxon>Eukaryota</taxon>
        <taxon>Metazoa</taxon>
        <taxon>Cnidaria</taxon>
        <taxon>Anthozoa</taxon>
        <taxon>Hexacorallia</taxon>
        <taxon>Scleractinia</taxon>
        <taxon>Astrocoeniina</taxon>
        <taxon>Acroporidae</taxon>
        <taxon>Acropora</taxon>
    </lineage>
</organism>
<dbReference type="EMBL" id="JARQWQ010000074">
    <property type="protein sequence ID" value="KAK2553829.1"/>
    <property type="molecule type" value="Genomic_DNA"/>
</dbReference>